<feature type="domain" description="Dihydroorotate dehydrogenase catalytic" evidence="8">
    <location>
        <begin position="6"/>
        <end position="331"/>
    </location>
</feature>
<dbReference type="STRING" id="933852.A0A0C3B6V9"/>
<evidence type="ECO:0000256" key="1">
    <source>
        <dbReference type="ARBA" id="ARBA00001917"/>
    </source>
</evidence>
<evidence type="ECO:0000313" key="9">
    <source>
        <dbReference type="EMBL" id="KIM32560.1"/>
    </source>
</evidence>
<dbReference type="AlphaFoldDB" id="A0A0C3B6V9"/>
<dbReference type="PIRSF" id="PIRSF000164">
    <property type="entry name" value="DHO_oxidase"/>
    <property type="match status" value="1"/>
</dbReference>
<evidence type="ECO:0000256" key="6">
    <source>
        <dbReference type="ARBA" id="ARBA00023002"/>
    </source>
</evidence>
<dbReference type="Proteomes" id="UP000054097">
    <property type="component" value="Unassembled WGS sequence"/>
</dbReference>
<dbReference type="EMBL" id="KN824279">
    <property type="protein sequence ID" value="KIM32560.1"/>
    <property type="molecule type" value="Genomic_DNA"/>
</dbReference>
<dbReference type="InterPro" id="IPR050074">
    <property type="entry name" value="DHO_dehydrogenase"/>
</dbReference>
<protein>
    <recommendedName>
        <fullName evidence="7">Dihydroorotate oxidase</fullName>
    </recommendedName>
</protein>
<reference evidence="10" key="2">
    <citation type="submission" date="2015-01" db="EMBL/GenBank/DDBJ databases">
        <title>Evolutionary Origins and Diversification of the Mycorrhizal Mutualists.</title>
        <authorList>
            <consortium name="DOE Joint Genome Institute"/>
            <consortium name="Mycorrhizal Genomics Consortium"/>
            <person name="Kohler A."/>
            <person name="Kuo A."/>
            <person name="Nagy L.G."/>
            <person name="Floudas D."/>
            <person name="Copeland A."/>
            <person name="Barry K.W."/>
            <person name="Cichocki N."/>
            <person name="Veneault-Fourrey C."/>
            <person name="LaButti K."/>
            <person name="Lindquist E.A."/>
            <person name="Lipzen A."/>
            <person name="Lundell T."/>
            <person name="Morin E."/>
            <person name="Murat C."/>
            <person name="Riley R."/>
            <person name="Ohm R."/>
            <person name="Sun H."/>
            <person name="Tunlid A."/>
            <person name="Henrissat B."/>
            <person name="Grigoriev I.V."/>
            <person name="Hibbett D.S."/>
            <person name="Martin F."/>
        </authorList>
    </citation>
    <scope>NUCLEOTIDE SEQUENCE [LARGE SCALE GENOMIC DNA]</scope>
    <source>
        <strain evidence="10">MAFF 305830</strain>
    </source>
</reference>
<keyword evidence="10" id="KW-1185">Reference proteome</keyword>
<keyword evidence="3" id="KW-0285">Flavoprotein</keyword>
<dbReference type="HOGENOM" id="CLU_036010_0_0_1"/>
<keyword evidence="4" id="KW-0288">FMN</keyword>
<gene>
    <name evidence="9" type="ORF">M408DRAFT_326349</name>
</gene>
<comment type="cofactor">
    <cofactor evidence="1">
        <name>FMN</name>
        <dbReference type="ChEBI" id="CHEBI:58210"/>
    </cofactor>
</comment>
<dbReference type="GO" id="GO:0044205">
    <property type="term" value="P:'de novo' UMP biosynthetic process"/>
    <property type="evidence" value="ECO:0007669"/>
    <property type="project" value="UniProtKB-UniPathway"/>
</dbReference>
<dbReference type="InterPro" id="IPR013785">
    <property type="entry name" value="Aldolase_TIM"/>
</dbReference>
<dbReference type="Gene3D" id="3.20.20.70">
    <property type="entry name" value="Aldolase class I"/>
    <property type="match status" value="1"/>
</dbReference>
<comment type="pathway">
    <text evidence="2">Pyrimidine metabolism; UMP biosynthesis via de novo pathway.</text>
</comment>
<evidence type="ECO:0000256" key="4">
    <source>
        <dbReference type="ARBA" id="ARBA00022643"/>
    </source>
</evidence>
<dbReference type="GO" id="GO:0006207">
    <property type="term" value="P:'de novo' pyrimidine nucleobase biosynthetic process"/>
    <property type="evidence" value="ECO:0007669"/>
    <property type="project" value="TreeGrafter"/>
</dbReference>
<evidence type="ECO:0000256" key="5">
    <source>
        <dbReference type="ARBA" id="ARBA00022975"/>
    </source>
</evidence>
<organism evidence="9 10">
    <name type="scientific">Serendipita vermifera MAFF 305830</name>
    <dbReference type="NCBI Taxonomy" id="933852"/>
    <lineage>
        <taxon>Eukaryota</taxon>
        <taxon>Fungi</taxon>
        <taxon>Dikarya</taxon>
        <taxon>Basidiomycota</taxon>
        <taxon>Agaricomycotina</taxon>
        <taxon>Agaricomycetes</taxon>
        <taxon>Sebacinales</taxon>
        <taxon>Serendipitaceae</taxon>
        <taxon>Serendipita</taxon>
    </lineage>
</organism>
<dbReference type="SUPFAM" id="SSF51395">
    <property type="entry name" value="FMN-linked oxidoreductases"/>
    <property type="match status" value="1"/>
</dbReference>
<dbReference type="OrthoDB" id="14784at2759"/>
<evidence type="ECO:0000256" key="2">
    <source>
        <dbReference type="ARBA" id="ARBA00004725"/>
    </source>
</evidence>
<dbReference type="InterPro" id="IPR023359">
    <property type="entry name" value="Dihydro_DH_chainA_dom2"/>
</dbReference>
<evidence type="ECO:0000256" key="3">
    <source>
        <dbReference type="ARBA" id="ARBA00022630"/>
    </source>
</evidence>
<dbReference type="GO" id="GO:0005737">
    <property type="term" value="C:cytoplasm"/>
    <property type="evidence" value="ECO:0007669"/>
    <property type="project" value="InterPro"/>
</dbReference>
<evidence type="ECO:0000259" key="8">
    <source>
        <dbReference type="Pfam" id="PF01180"/>
    </source>
</evidence>
<dbReference type="UniPathway" id="UPA00070"/>
<dbReference type="InterPro" id="IPR012135">
    <property type="entry name" value="Dihydroorotate_DH_1_2"/>
</dbReference>
<sequence length="334" mass="35178">MPTIRGLNIDPPLLNSSCPWASDFDQLKELYDCKYTGAVTTRTATLDGFDEDPGTHKVAFALGQTASLNSYGYSPHPLSKYLQWIETLYKNQNPDSKCKPIILSVAPTDAAQLGVIMTAIQGFRHSVLKTLPSQPVLAVELNTSCPNIPNHPPPAYDMATLTPLLQVLASTFQADPTLVIGLKLAPFVYRDQMEGVVRTIAGLVDQEGRSPIAFLTSTNTLGGCVMFADQVSQKTTSASTAGVDAAPSMALPTTFGGLAGEPLHYLSLGNIMTLSSMLASSPIPALHNVGIIGVGGVTTPAAYQRMRKAGAAAVACATALGINGVTVFERLGAE</sequence>
<reference evidence="9 10" key="1">
    <citation type="submission" date="2014-04" db="EMBL/GenBank/DDBJ databases">
        <authorList>
            <consortium name="DOE Joint Genome Institute"/>
            <person name="Kuo A."/>
            <person name="Zuccaro A."/>
            <person name="Kohler A."/>
            <person name="Nagy L.G."/>
            <person name="Floudas D."/>
            <person name="Copeland A."/>
            <person name="Barry K.W."/>
            <person name="Cichocki N."/>
            <person name="Veneault-Fourrey C."/>
            <person name="LaButti K."/>
            <person name="Lindquist E.A."/>
            <person name="Lipzen A."/>
            <person name="Lundell T."/>
            <person name="Morin E."/>
            <person name="Murat C."/>
            <person name="Sun H."/>
            <person name="Tunlid A."/>
            <person name="Henrissat B."/>
            <person name="Grigoriev I.V."/>
            <person name="Hibbett D.S."/>
            <person name="Martin F."/>
            <person name="Nordberg H.P."/>
            <person name="Cantor M.N."/>
            <person name="Hua S.X."/>
        </authorList>
    </citation>
    <scope>NUCLEOTIDE SEQUENCE [LARGE SCALE GENOMIC DNA]</scope>
    <source>
        <strain evidence="9 10">MAFF 305830</strain>
    </source>
</reference>
<dbReference type="GO" id="GO:0004152">
    <property type="term" value="F:dihydroorotate dehydrogenase activity"/>
    <property type="evidence" value="ECO:0007669"/>
    <property type="project" value="InterPro"/>
</dbReference>
<evidence type="ECO:0000256" key="7">
    <source>
        <dbReference type="ARBA" id="ARBA00031623"/>
    </source>
</evidence>
<keyword evidence="6" id="KW-0560">Oxidoreductase</keyword>
<name>A0A0C3B6V9_SERVB</name>
<dbReference type="InterPro" id="IPR005720">
    <property type="entry name" value="Dihydroorotate_DH_cat"/>
</dbReference>
<proteinExistence type="predicted"/>
<accession>A0A0C3B6V9</accession>
<dbReference type="PANTHER" id="PTHR48109">
    <property type="entry name" value="DIHYDROOROTATE DEHYDROGENASE (QUINONE), MITOCHONDRIAL-RELATED"/>
    <property type="match status" value="1"/>
</dbReference>
<keyword evidence="5" id="KW-0665">Pyrimidine biosynthesis</keyword>
<evidence type="ECO:0000313" key="10">
    <source>
        <dbReference type="Proteomes" id="UP000054097"/>
    </source>
</evidence>
<dbReference type="PANTHER" id="PTHR48109:SF1">
    <property type="entry name" value="DIHYDROOROTATE DEHYDROGENASE (FUMARATE)"/>
    <property type="match status" value="1"/>
</dbReference>
<dbReference type="Pfam" id="PF01180">
    <property type="entry name" value="DHO_dh"/>
    <property type="match status" value="1"/>
</dbReference>
<dbReference type="Gene3D" id="2.30.26.10">
    <property type="entry name" value="Dihydroorotate Dehydrogenase A, chain A, domain 2"/>
    <property type="match status" value="1"/>
</dbReference>